<evidence type="ECO:0000256" key="7">
    <source>
        <dbReference type="RuleBase" id="RU364114"/>
    </source>
</evidence>
<name>A0A5B8MS86_9CHLO</name>
<feature type="region of interest" description="Disordered" evidence="8">
    <location>
        <begin position="54"/>
        <end position="73"/>
    </location>
</feature>
<dbReference type="Proteomes" id="UP000316726">
    <property type="component" value="Chromosome 7"/>
</dbReference>
<dbReference type="GO" id="GO:0005739">
    <property type="term" value="C:mitochondrion"/>
    <property type="evidence" value="ECO:0007669"/>
    <property type="project" value="UniProtKB-SubCell"/>
</dbReference>
<dbReference type="Pfam" id="PF02636">
    <property type="entry name" value="Methyltransf_28"/>
    <property type="match status" value="1"/>
</dbReference>
<feature type="compositionally biased region" description="Low complexity" evidence="8">
    <location>
        <begin position="54"/>
        <end position="69"/>
    </location>
</feature>
<evidence type="ECO:0000256" key="8">
    <source>
        <dbReference type="SAM" id="MobiDB-lite"/>
    </source>
</evidence>
<dbReference type="PANTHER" id="PTHR12049">
    <property type="entry name" value="PROTEIN ARGININE METHYLTRANSFERASE NDUFAF7, MITOCHONDRIAL"/>
    <property type="match status" value="1"/>
</dbReference>
<organism evidence="9 10">
    <name type="scientific">Chloropicon primus</name>
    <dbReference type="NCBI Taxonomy" id="1764295"/>
    <lineage>
        <taxon>Eukaryota</taxon>
        <taxon>Viridiplantae</taxon>
        <taxon>Chlorophyta</taxon>
        <taxon>Chloropicophyceae</taxon>
        <taxon>Chloropicales</taxon>
        <taxon>Chloropicaceae</taxon>
        <taxon>Chloropicon</taxon>
    </lineage>
</organism>
<dbReference type="GO" id="GO:0035243">
    <property type="term" value="F:protein-arginine omega-N symmetric methyltransferase activity"/>
    <property type="evidence" value="ECO:0007669"/>
    <property type="project" value="UniProtKB-EC"/>
</dbReference>
<reference evidence="9 10" key="1">
    <citation type="submission" date="2018-07" db="EMBL/GenBank/DDBJ databases">
        <title>The complete nuclear genome of the prasinophyte Chloropicon primus (CCMP1205).</title>
        <authorList>
            <person name="Pombert J.-F."/>
            <person name="Otis C."/>
            <person name="Turmel M."/>
            <person name="Lemieux C."/>
        </authorList>
    </citation>
    <scope>NUCLEOTIDE SEQUENCE [LARGE SCALE GENOMIC DNA]</scope>
    <source>
        <strain evidence="9 10">CCMP1205</strain>
    </source>
</reference>
<dbReference type="OrthoDB" id="438553at2759"/>
<dbReference type="PANTHER" id="PTHR12049:SF7">
    <property type="entry name" value="PROTEIN ARGININE METHYLTRANSFERASE NDUFAF7, MITOCHONDRIAL"/>
    <property type="match status" value="1"/>
</dbReference>
<dbReference type="Gene3D" id="3.40.50.12710">
    <property type="match status" value="1"/>
</dbReference>
<protein>
    <recommendedName>
        <fullName evidence="7">Protein arginine methyltransferase NDUFAF7</fullName>
        <ecNumber evidence="7">2.1.1.320</ecNumber>
    </recommendedName>
</protein>
<evidence type="ECO:0000256" key="6">
    <source>
        <dbReference type="ARBA" id="ARBA00048612"/>
    </source>
</evidence>
<dbReference type="EMBL" id="CP031040">
    <property type="protein sequence ID" value="QDZ22280.1"/>
    <property type="molecule type" value="Genomic_DNA"/>
</dbReference>
<dbReference type="InterPro" id="IPR029063">
    <property type="entry name" value="SAM-dependent_MTases_sf"/>
</dbReference>
<keyword evidence="3 7" id="KW-0489">Methyltransferase</keyword>
<evidence type="ECO:0000256" key="2">
    <source>
        <dbReference type="ARBA" id="ARBA00005891"/>
    </source>
</evidence>
<proteinExistence type="inferred from homology"/>
<comment type="catalytic activity">
    <reaction evidence="6 7">
        <text>L-arginyl-[protein] + 2 S-adenosyl-L-methionine = N(omega),N(omega)'-dimethyl-L-arginyl-[protein] + 2 S-adenosyl-L-homocysteine + 2 H(+)</text>
        <dbReference type="Rhea" id="RHEA:48108"/>
        <dbReference type="Rhea" id="RHEA-COMP:10532"/>
        <dbReference type="Rhea" id="RHEA-COMP:11992"/>
        <dbReference type="ChEBI" id="CHEBI:15378"/>
        <dbReference type="ChEBI" id="CHEBI:29965"/>
        <dbReference type="ChEBI" id="CHEBI:57856"/>
        <dbReference type="ChEBI" id="CHEBI:59789"/>
        <dbReference type="ChEBI" id="CHEBI:88221"/>
        <dbReference type="EC" id="2.1.1.320"/>
    </reaction>
</comment>
<evidence type="ECO:0000256" key="3">
    <source>
        <dbReference type="ARBA" id="ARBA00022603"/>
    </source>
</evidence>
<evidence type="ECO:0000313" key="9">
    <source>
        <dbReference type="EMBL" id="QDZ22280.1"/>
    </source>
</evidence>
<keyword evidence="5 7" id="KW-0496">Mitochondrion</keyword>
<accession>A0A5B8MS86</accession>
<dbReference type="EC" id="2.1.1.320" evidence="7"/>
<gene>
    <name evidence="9" type="ORF">A3770_07p47980</name>
</gene>
<keyword evidence="10" id="KW-1185">Reference proteome</keyword>
<evidence type="ECO:0000256" key="5">
    <source>
        <dbReference type="ARBA" id="ARBA00023128"/>
    </source>
</evidence>
<dbReference type="GO" id="GO:0032259">
    <property type="term" value="P:methylation"/>
    <property type="evidence" value="ECO:0007669"/>
    <property type="project" value="UniProtKB-KW"/>
</dbReference>
<comment type="function">
    <text evidence="7">Arginine methyltransferase involved in the assembly or stability of mitochondrial NADH:ubiquinone oxidoreductase complex (complex I).</text>
</comment>
<keyword evidence="4 7" id="KW-0808">Transferase</keyword>
<evidence type="ECO:0000256" key="4">
    <source>
        <dbReference type="ARBA" id="ARBA00022679"/>
    </source>
</evidence>
<dbReference type="InterPro" id="IPR003788">
    <property type="entry name" value="NDUFAF7"/>
</dbReference>
<sequence>MPESSSSWRRLRARRGSDRSTMALARTLSSLGRAALASPRLVRTASLGLDRAFSSTSSSASSTTSTSSSELGTQAEVRRHVEGLIKFRGGPITFAEYMKTSLGSPVGGYYGDKYVGKEGERAPVIGARGDFVTSPEISQLFGEMVGVWCLTVWQQLGSPDTLRLVELGPGKGTLMADLLRSTGSPSPIFHSFQSALYNGEKAGVSLVEISPAFREAQADKLSKFQKDGKGLNLEWHSALSDVPRDNTPTIYIAHEFLDALPVHMFVKKGAGWTELLVNLEDAQPVSLDPNAKPPEPQFVNMLSPGETPAMKMLLKPKLHTLGDATRAEIREVEVSASAIEHALDLGERLVSSKGGGAALFMDYGYEELPGRFTCRAIRDHKVLDDLLASGADITADVDFGALKWAVENYQWGEKAPKVFGAVTQAQFLLSCGIGHRVQALLESPGISEKQAQELVQGYTRLVGGSADEGMGEVYKAMALVSTPESTEPGVPVGF</sequence>
<evidence type="ECO:0000313" key="10">
    <source>
        <dbReference type="Proteomes" id="UP000316726"/>
    </source>
</evidence>
<evidence type="ECO:0000256" key="1">
    <source>
        <dbReference type="ARBA" id="ARBA00004173"/>
    </source>
</evidence>
<comment type="subcellular location">
    <subcellularLocation>
        <location evidence="1 7">Mitochondrion</location>
    </subcellularLocation>
</comment>
<dbReference type="STRING" id="1764295.A0A5B8MS86"/>
<dbReference type="InterPro" id="IPR038375">
    <property type="entry name" value="NDUFAF7_sf"/>
</dbReference>
<dbReference type="AlphaFoldDB" id="A0A5B8MS86"/>
<comment type="similarity">
    <text evidence="2 7">Belongs to the NDUFAF7 family.</text>
</comment>
<dbReference type="GO" id="GO:0032981">
    <property type="term" value="P:mitochondrial respiratory chain complex I assembly"/>
    <property type="evidence" value="ECO:0007669"/>
    <property type="project" value="TreeGrafter"/>
</dbReference>
<dbReference type="SUPFAM" id="SSF53335">
    <property type="entry name" value="S-adenosyl-L-methionine-dependent methyltransferases"/>
    <property type="match status" value="1"/>
</dbReference>